<proteinExistence type="inferred from homology"/>
<gene>
    <name evidence="9" type="ORF">PSYICH_LOCUS6969</name>
</gene>
<reference evidence="9" key="1">
    <citation type="submission" date="2022-01" db="EMBL/GenBank/DDBJ databases">
        <authorList>
            <person name="King R."/>
        </authorList>
    </citation>
    <scope>NUCLEOTIDE SEQUENCE</scope>
</reference>
<dbReference type="PANTHER" id="PTHR10434:SF11">
    <property type="entry name" value="1-ACYL-SN-GLYCEROL-3-PHOSPHATE ACYLTRANSFERASE"/>
    <property type="match status" value="1"/>
</dbReference>
<dbReference type="InterPro" id="IPR004552">
    <property type="entry name" value="AGP_acyltrans"/>
</dbReference>
<dbReference type="OrthoDB" id="202234at2759"/>
<keyword evidence="5" id="KW-0443">Lipid metabolism</keyword>
<evidence type="ECO:0000313" key="10">
    <source>
        <dbReference type="Proteomes" id="UP001153636"/>
    </source>
</evidence>
<keyword evidence="7" id="KW-1133">Transmembrane helix</keyword>
<keyword evidence="4 5" id="KW-0012">Acyltransferase</keyword>
<dbReference type="SUPFAM" id="SSF69593">
    <property type="entry name" value="Glycerol-3-phosphate (1)-acyltransferase"/>
    <property type="match status" value="1"/>
</dbReference>
<keyword evidence="6" id="KW-0175">Coiled coil</keyword>
<dbReference type="NCBIfam" id="TIGR00530">
    <property type="entry name" value="AGP_acyltrn"/>
    <property type="match status" value="1"/>
</dbReference>
<dbReference type="SMART" id="SM00563">
    <property type="entry name" value="PlsC"/>
    <property type="match status" value="1"/>
</dbReference>
<dbReference type="AlphaFoldDB" id="A0A9P0CPI3"/>
<feature type="transmembrane region" description="Helical" evidence="7">
    <location>
        <begin position="126"/>
        <end position="144"/>
    </location>
</feature>
<evidence type="ECO:0000256" key="4">
    <source>
        <dbReference type="ARBA" id="ARBA00023315"/>
    </source>
</evidence>
<evidence type="ECO:0000256" key="1">
    <source>
        <dbReference type="ARBA" id="ARBA00004728"/>
    </source>
</evidence>
<dbReference type="GO" id="GO:0016020">
    <property type="term" value="C:membrane"/>
    <property type="evidence" value="ECO:0007669"/>
    <property type="project" value="InterPro"/>
</dbReference>
<evidence type="ECO:0000313" key="9">
    <source>
        <dbReference type="EMBL" id="CAH1107127.1"/>
    </source>
</evidence>
<dbReference type="CDD" id="cd07989">
    <property type="entry name" value="LPLAT_AGPAT-like"/>
    <property type="match status" value="1"/>
</dbReference>
<comment type="domain">
    <text evidence="5">The HXXXXD motif is essential for acyltransferase activity and may constitute the binding site for the phosphate moiety of the glycerol-3-phosphate.</text>
</comment>
<dbReference type="Pfam" id="PF01553">
    <property type="entry name" value="Acyltransferase"/>
    <property type="match status" value="1"/>
</dbReference>
<dbReference type="InterPro" id="IPR002123">
    <property type="entry name" value="Plipid/glycerol_acylTrfase"/>
</dbReference>
<organism evidence="9 10">
    <name type="scientific">Psylliodes chrysocephalus</name>
    <dbReference type="NCBI Taxonomy" id="3402493"/>
    <lineage>
        <taxon>Eukaryota</taxon>
        <taxon>Metazoa</taxon>
        <taxon>Ecdysozoa</taxon>
        <taxon>Arthropoda</taxon>
        <taxon>Hexapoda</taxon>
        <taxon>Insecta</taxon>
        <taxon>Pterygota</taxon>
        <taxon>Neoptera</taxon>
        <taxon>Endopterygota</taxon>
        <taxon>Coleoptera</taxon>
        <taxon>Polyphaga</taxon>
        <taxon>Cucujiformia</taxon>
        <taxon>Chrysomeloidea</taxon>
        <taxon>Chrysomelidae</taxon>
        <taxon>Galerucinae</taxon>
        <taxon>Alticini</taxon>
        <taxon>Psylliodes</taxon>
    </lineage>
</organism>
<feature type="transmembrane region" description="Helical" evidence="7">
    <location>
        <begin position="6"/>
        <end position="21"/>
    </location>
</feature>
<keyword evidence="5" id="KW-0594">Phospholipid biosynthesis</keyword>
<keyword evidence="7" id="KW-0472">Membrane</keyword>
<keyword evidence="5" id="KW-1208">Phospholipid metabolism</keyword>
<feature type="coiled-coil region" evidence="6">
    <location>
        <begin position="233"/>
        <end position="260"/>
    </location>
</feature>
<keyword evidence="3 5" id="KW-0808">Transferase</keyword>
<evidence type="ECO:0000256" key="6">
    <source>
        <dbReference type="SAM" id="Coils"/>
    </source>
</evidence>
<sequence>MTATYTEIFLASCILILPFLYESSHAFRYHLKFFLYYAIVMINSIILIPVYFFKPGDVKNLLIASDFCRGITNILGLRWTLRGKENLEKEQACIVIANHQSSLDILGMFNFWRVMGKCTVIAKKELLYTGPFGLAAYLCGLIFIPRVHSERAKSIMNEAANKIKTDKVKLWVFPEGTRRNDGQIHPFKKGAFHMAISNKLPIVPVVFSRYYFLDKHHKRFDHGKVVVTALPQIETKELTMDNLEELMERVRNVMQETFNETSKEIIDGYAPLSSQKIT</sequence>
<keyword evidence="10" id="KW-1185">Reference proteome</keyword>
<evidence type="ECO:0000256" key="2">
    <source>
        <dbReference type="ARBA" id="ARBA00008655"/>
    </source>
</evidence>
<dbReference type="GO" id="GO:0003841">
    <property type="term" value="F:1-acylglycerol-3-phosphate O-acyltransferase activity"/>
    <property type="evidence" value="ECO:0007669"/>
    <property type="project" value="UniProtKB-UniRule"/>
</dbReference>
<accession>A0A9P0CPI3</accession>
<keyword evidence="5" id="KW-0444">Lipid biosynthesis</keyword>
<dbReference type="EC" id="2.3.1.51" evidence="5"/>
<dbReference type="GO" id="GO:0006654">
    <property type="term" value="P:phosphatidic acid biosynthetic process"/>
    <property type="evidence" value="ECO:0007669"/>
    <property type="project" value="TreeGrafter"/>
</dbReference>
<keyword evidence="7" id="KW-0812">Transmembrane</keyword>
<evidence type="ECO:0000259" key="8">
    <source>
        <dbReference type="SMART" id="SM00563"/>
    </source>
</evidence>
<dbReference type="PANTHER" id="PTHR10434">
    <property type="entry name" value="1-ACYL-SN-GLYCEROL-3-PHOSPHATE ACYLTRANSFERASE"/>
    <property type="match status" value="1"/>
</dbReference>
<name>A0A9P0CPI3_9CUCU</name>
<comment type="catalytic activity">
    <reaction evidence="5">
        <text>a 1-acyl-sn-glycero-3-phosphate + an acyl-CoA = a 1,2-diacyl-sn-glycero-3-phosphate + CoA</text>
        <dbReference type="Rhea" id="RHEA:19709"/>
        <dbReference type="ChEBI" id="CHEBI:57287"/>
        <dbReference type="ChEBI" id="CHEBI:57970"/>
        <dbReference type="ChEBI" id="CHEBI:58342"/>
        <dbReference type="ChEBI" id="CHEBI:58608"/>
        <dbReference type="EC" id="2.3.1.51"/>
    </reaction>
</comment>
<feature type="transmembrane region" description="Helical" evidence="7">
    <location>
        <begin position="33"/>
        <end position="53"/>
    </location>
</feature>
<protein>
    <recommendedName>
        <fullName evidence="5">1-acyl-sn-glycerol-3-phosphate acyltransferase</fullName>
        <ecNumber evidence="5">2.3.1.51</ecNumber>
    </recommendedName>
</protein>
<dbReference type="GO" id="GO:0005783">
    <property type="term" value="C:endoplasmic reticulum"/>
    <property type="evidence" value="ECO:0007669"/>
    <property type="project" value="TreeGrafter"/>
</dbReference>
<evidence type="ECO:0000256" key="3">
    <source>
        <dbReference type="ARBA" id="ARBA00022679"/>
    </source>
</evidence>
<dbReference type="EMBL" id="OV651814">
    <property type="protein sequence ID" value="CAH1107127.1"/>
    <property type="molecule type" value="Genomic_DNA"/>
</dbReference>
<evidence type="ECO:0000256" key="5">
    <source>
        <dbReference type="RuleBase" id="RU361267"/>
    </source>
</evidence>
<comment type="pathway">
    <text evidence="1">Phospholipid metabolism; CDP-diacylglycerol biosynthesis; CDP-diacylglycerol from sn-glycerol 3-phosphate: step 2/3.</text>
</comment>
<comment type="similarity">
    <text evidence="2 5">Belongs to the 1-acyl-sn-glycerol-3-phosphate acyltransferase family.</text>
</comment>
<evidence type="ECO:0000256" key="7">
    <source>
        <dbReference type="SAM" id="Phobius"/>
    </source>
</evidence>
<feature type="domain" description="Phospholipid/glycerol acyltransferase" evidence="8">
    <location>
        <begin position="93"/>
        <end position="210"/>
    </location>
</feature>
<dbReference type="Proteomes" id="UP001153636">
    <property type="component" value="Chromosome 2"/>
</dbReference>